<comment type="catalytic activity">
    <reaction evidence="14">
        <text>an all-trans-polyprenyl diphosphate + 4-hydroxybenzoate = a 4-hydroxy-3-(all-trans-polyprenyl)benzoate + diphosphate</text>
        <dbReference type="Rhea" id="RHEA:44504"/>
        <dbReference type="Rhea" id="RHEA-COMP:9514"/>
        <dbReference type="Rhea" id="RHEA-COMP:9564"/>
        <dbReference type="ChEBI" id="CHEBI:17879"/>
        <dbReference type="ChEBI" id="CHEBI:33019"/>
        <dbReference type="ChEBI" id="CHEBI:58914"/>
        <dbReference type="ChEBI" id="CHEBI:78396"/>
        <dbReference type="EC" id="2.5.1.39"/>
    </reaction>
    <physiologicalReaction direction="left-to-right" evidence="14">
        <dbReference type="Rhea" id="RHEA:44505"/>
    </physiologicalReaction>
</comment>
<evidence type="ECO:0000256" key="6">
    <source>
        <dbReference type="ARBA" id="ARBA00022692"/>
    </source>
</evidence>
<feature type="transmembrane region" description="Helical" evidence="15">
    <location>
        <begin position="241"/>
        <end position="259"/>
    </location>
</feature>
<dbReference type="CDD" id="cd13959">
    <property type="entry name" value="PT_UbiA_COQ2"/>
    <property type="match status" value="1"/>
</dbReference>
<dbReference type="InterPro" id="IPR006370">
    <property type="entry name" value="HB_polyprenyltransferase-like"/>
</dbReference>
<dbReference type="InterPro" id="IPR044878">
    <property type="entry name" value="UbiA_sf"/>
</dbReference>
<evidence type="ECO:0000313" key="17">
    <source>
        <dbReference type="RefSeq" id="XP_025829190.1"/>
    </source>
</evidence>
<evidence type="ECO:0000256" key="11">
    <source>
        <dbReference type="ARBA" id="ARBA00023229"/>
    </source>
</evidence>
<keyword evidence="16" id="KW-1185">Reference proteome</keyword>
<dbReference type="GO" id="GO:0006744">
    <property type="term" value="P:ubiquinone biosynthetic process"/>
    <property type="evidence" value="ECO:0007669"/>
    <property type="project" value="UniProtKB-UniRule"/>
</dbReference>
<sequence>MYCLRILSLQNKKNFLRYGVINLSRKNKVRNIKLDFVQVPLISKCAFTHTDTKSFNTEDNKRKYAVATKLVDLAPNSVKPYLKLIRLDKPIGSWLLFWPCGWSIASAADAGCLPDPFLLFLFGTGALVMRGAGCTINDMWDRDIDAKVVRTVDRPLVNGDISMKQAWKFLAGQLSVGLLVLLQLNWYSVILGASSLFLVVTYPLMKRITYWPQLVLGFTFNWGALLGYSAVKGYVDVPICLPLYIAGICWTIVYDTIYAHQDRNDDLMLGIKSTAIRFDRNTKLWLSGFSSVMITSLITSGLMNDQSWPYYVAVSAVAAHLVSQISCLDIDNPQDCAKKFFSNAQVGFILFSGIVLGTLLKKNVKNKNKFLATAHLNV</sequence>
<evidence type="ECO:0000256" key="8">
    <source>
        <dbReference type="ARBA" id="ARBA00022946"/>
    </source>
</evidence>
<dbReference type="FunFam" id="1.20.120.1780:FF:000001">
    <property type="entry name" value="4-hydroxybenzoate octaprenyltransferase"/>
    <property type="match status" value="1"/>
</dbReference>
<dbReference type="InterPro" id="IPR039653">
    <property type="entry name" value="Prenyltransferase"/>
</dbReference>
<dbReference type="GO" id="GO:0008299">
    <property type="term" value="P:isoprenoid biosynthetic process"/>
    <property type="evidence" value="ECO:0007669"/>
    <property type="project" value="UniProtKB-UniRule"/>
</dbReference>
<evidence type="ECO:0000256" key="9">
    <source>
        <dbReference type="ARBA" id="ARBA00022989"/>
    </source>
</evidence>
<evidence type="ECO:0000256" key="1">
    <source>
        <dbReference type="ARBA" id="ARBA00001946"/>
    </source>
</evidence>
<dbReference type="FunCoup" id="A0A7F5QVR8">
    <property type="interactions" value="842"/>
</dbReference>
<keyword evidence="5 15" id="KW-0831">Ubiquinone biosynthesis</keyword>
<evidence type="ECO:0000256" key="7">
    <source>
        <dbReference type="ARBA" id="ARBA00022792"/>
    </source>
</evidence>
<dbReference type="InterPro" id="IPR000537">
    <property type="entry name" value="UbiA_prenyltransferase"/>
</dbReference>
<keyword evidence="10 15" id="KW-0472">Membrane</keyword>
<dbReference type="GO" id="GO:0008412">
    <property type="term" value="F:4-hydroxybenzoate polyprenyltransferase activity"/>
    <property type="evidence" value="ECO:0007669"/>
    <property type="project" value="UniProtKB-EC"/>
</dbReference>
<keyword evidence="6 15" id="KW-0812">Transmembrane</keyword>
<evidence type="ECO:0000256" key="13">
    <source>
        <dbReference type="ARBA" id="ARBA00050454"/>
    </source>
</evidence>
<dbReference type="InterPro" id="IPR030470">
    <property type="entry name" value="UbiA_prenylTrfase_CS"/>
</dbReference>
<dbReference type="FunFam" id="1.10.357.140:FF:000003">
    <property type="entry name" value="4-hydroxybenzoate polyprenyltransferase, mitochondrial"/>
    <property type="match status" value="1"/>
</dbReference>
<comment type="similarity">
    <text evidence="3 15">Belongs to the UbiA prenyltransferase family.</text>
</comment>
<keyword evidence="15" id="KW-0496">Mitochondrion</keyword>
<dbReference type="Gene3D" id="1.20.120.1780">
    <property type="entry name" value="UbiA prenyltransferase"/>
    <property type="match status" value="1"/>
</dbReference>
<dbReference type="HAMAP" id="MF_01635">
    <property type="entry name" value="UbiA"/>
    <property type="match status" value="1"/>
</dbReference>
<comment type="catalytic activity">
    <reaction evidence="13">
        <text>all-trans-nonaprenyl diphosphate + 4-hydroxybenzoate = 4-hydroxy-3-(all-trans-nonaprenyl)benzoate + diphosphate</text>
        <dbReference type="Rhea" id="RHEA:17709"/>
        <dbReference type="ChEBI" id="CHEBI:17879"/>
        <dbReference type="ChEBI" id="CHEBI:33019"/>
        <dbReference type="ChEBI" id="CHEBI:58391"/>
        <dbReference type="ChEBI" id="CHEBI:84502"/>
        <dbReference type="EC" id="2.5.1.39"/>
    </reaction>
    <physiologicalReaction direction="left-to-right" evidence="13">
        <dbReference type="Rhea" id="RHEA:17710"/>
    </physiologicalReaction>
</comment>
<name>A0A7F5QVR8_AGRPL</name>
<keyword evidence="4 15" id="KW-0808">Transferase</keyword>
<feature type="transmembrane region" description="Helical" evidence="15">
    <location>
        <begin position="214"/>
        <end position="235"/>
    </location>
</feature>
<dbReference type="EC" id="2.5.1.39" evidence="15"/>
<evidence type="ECO:0000256" key="2">
    <source>
        <dbReference type="ARBA" id="ARBA00004141"/>
    </source>
</evidence>
<keyword evidence="11 15" id="KW-0414">Isoprene biosynthesis</keyword>
<dbReference type="PANTHER" id="PTHR11048:SF28">
    <property type="entry name" value="4-HYDROXYBENZOATE POLYPRENYLTRANSFERASE, MITOCHONDRIAL"/>
    <property type="match status" value="1"/>
</dbReference>
<dbReference type="KEGG" id="apln:112904118"/>
<feature type="transmembrane region" description="Helical" evidence="15">
    <location>
        <begin position="340"/>
        <end position="360"/>
    </location>
</feature>
<evidence type="ECO:0000256" key="10">
    <source>
        <dbReference type="ARBA" id="ARBA00023136"/>
    </source>
</evidence>
<evidence type="ECO:0000256" key="3">
    <source>
        <dbReference type="ARBA" id="ARBA00005985"/>
    </source>
</evidence>
<comment type="catalytic activity">
    <reaction evidence="12">
        <text>all-trans-decaprenyl diphosphate + 4-hydroxybenzoate = 4-hydroxy-3-(all-trans-decaprenyl)benzoate + diphosphate</text>
        <dbReference type="Rhea" id="RHEA:44564"/>
        <dbReference type="ChEBI" id="CHEBI:17879"/>
        <dbReference type="ChEBI" id="CHEBI:33019"/>
        <dbReference type="ChEBI" id="CHEBI:60721"/>
        <dbReference type="ChEBI" id="CHEBI:84503"/>
        <dbReference type="EC" id="2.5.1.39"/>
    </reaction>
    <physiologicalReaction direction="left-to-right" evidence="12">
        <dbReference type="Rhea" id="RHEA:44565"/>
    </physiologicalReaction>
</comment>
<dbReference type="OrthoDB" id="18170at2759"/>
<dbReference type="GeneID" id="112904118"/>
<organism evidence="16 17">
    <name type="scientific">Agrilus planipennis</name>
    <name type="common">Emerald ash borer</name>
    <name type="synonym">Agrilus marcopoli</name>
    <dbReference type="NCBI Taxonomy" id="224129"/>
    <lineage>
        <taxon>Eukaryota</taxon>
        <taxon>Metazoa</taxon>
        <taxon>Ecdysozoa</taxon>
        <taxon>Arthropoda</taxon>
        <taxon>Hexapoda</taxon>
        <taxon>Insecta</taxon>
        <taxon>Pterygota</taxon>
        <taxon>Neoptera</taxon>
        <taxon>Endopterygota</taxon>
        <taxon>Coleoptera</taxon>
        <taxon>Polyphaga</taxon>
        <taxon>Elateriformia</taxon>
        <taxon>Buprestoidea</taxon>
        <taxon>Buprestidae</taxon>
        <taxon>Agrilinae</taxon>
        <taxon>Agrilus</taxon>
    </lineage>
</organism>
<keyword evidence="9 15" id="KW-1133">Transmembrane helix</keyword>
<keyword evidence="8" id="KW-0809">Transit peptide</keyword>
<dbReference type="Proteomes" id="UP000192223">
    <property type="component" value="Unplaced"/>
</dbReference>
<feature type="transmembrane region" description="Helical" evidence="15">
    <location>
        <begin position="284"/>
        <end position="302"/>
    </location>
</feature>
<accession>A0A7F5QVR8</accession>
<dbReference type="NCBIfam" id="TIGR01474">
    <property type="entry name" value="ubiA_proteo"/>
    <property type="match status" value="1"/>
</dbReference>
<dbReference type="GO" id="GO:0005743">
    <property type="term" value="C:mitochondrial inner membrane"/>
    <property type="evidence" value="ECO:0007669"/>
    <property type="project" value="UniProtKB-SubCell"/>
</dbReference>
<dbReference type="Pfam" id="PF01040">
    <property type="entry name" value="UbiA"/>
    <property type="match status" value="1"/>
</dbReference>
<proteinExistence type="inferred from homology"/>
<gene>
    <name evidence="17" type="primary">LOC112904118</name>
    <name evidence="15" type="synonym">coq2</name>
</gene>
<feature type="transmembrane region" description="Helical" evidence="15">
    <location>
        <begin position="184"/>
        <end position="202"/>
    </location>
</feature>
<dbReference type="InParanoid" id="A0A7F5QVR8"/>
<evidence type="ECO:0000313" key="16">
    <source>
        <dbReference type="Proteomes" id="UP000192223"/>
    </source>
</evidence>
<comment type="pathway">
    <text evidence="15">Cofactor biosynthesis; ubiquinone biosynthesis.</text>
</comment>
<dbReference type="UniPathway" id="UPA00232"/>
<protein>
    <recommendedName>
        <fullName evidence="15">4-hydroxybenzoate polyprenyltransferase, mitochondrial</fullName>
        <shortName evidence="15">4-HB polyprenyltransferase</shortName>
        <ecNumber evidence="15">2.5.1.39</ecNumber>
    </recommendedName>
    <alternativeName>
        <fullName evidence="15">Para-hydroxybenzoate--polyprenyltransferase</fullName>
        <shortName evidence="15">PHB:PPT</shortName>
        <shortName evidence="15">PHB:polyprenyltransferase</shortName>
    </alternativeName>
</protein>
<dbReference type="Gene3D" id="1.10.357.140">
    <property type="entry name" value="UbiA prenyltransferase"/>
    <property type="match status" value="1"/>
</dbReference>
<dbReference type="RefSeq" id="XP_025829190.1">
    <property type="nucleotide sequence ID" value="XM_025973405.1"/>
</dbReference>
<dbReference type="AlphaFoldDB" id="A0A7F5QVR8"/>
<comment type="subcellular location">
    <subcellularLocation>
        <location evidence="2">Membrane</location>
        <topology evidence="2">Multi-pass membrane protein</topology>
    </subcellularLocation>
    <subcellularLocation>
        <location evidence="15">Mitochondrion inner membrane</location>
        <topology evidence="15">Multi-pass membrane protein</topology>
        <orientation evidence="15">Matrix side</orientation>
    </subcellularLocation>
</comment>
<evidence type="ECO:0000256" key="5">
    <source>
        <dbReference type="ARBA" id="ARBA00022688"/>
    </source>
</evidence>
<dbReference type="PANTHER" id="PTHR11048">
    <property type="entry name" value="PRENYLTRANSFERASES"/>
    <property type="match status" value="1"/>
</dbReference>
<keyword evidence="7 15" id="KW-0999">Mitochondrion inner membrane</keyword>
<evidence type="ECO:0000256" key="14">
    <source>
        <dbReference type="ARBA" id="ARBA00051182"/>
    </source>
</evidence>
<evidence type="ECO:0000256" key="15">
    <source>
        <dbReference type="HAMAP-Rule" id="MF_03189"/>
    </source>
</evidence>
<reference evidence="17" key="1">
    <citation type="submission" date="2025-08" db="UniProtKB">
        <authorList>
            <consortium name="RefSeq"/>
        </authorList>
    </citation>
    <scope>IDENTIFICATION</scope>
    <source>
        <tissue evidence="17">Entire body</tissue>
    </source>
</reference>
<comment type="cofactor">
    <cofactor evidence="1 15">
        <name>Mg(2+)</name>
        <dbReference type="ChEBI" id="CHEBI:18420"/>
    </cofactor>
</comment>
<dbReference type="PROSITE" id="PS00943">
    <property type="entry name" value="UBIA"/>
    <property type="match status" value="1"/>
</dbReference>
<evidence type="ECO:0000256" key="12">
    <source>
        <dbReference type="ARBA" id="ARBA00049890"/>
    </source>
</evidence>
<comment type="function">
    <text evidence="15">Catalyzes the prenylation of para-hydroxybenzoate (PHB) with an all-trans polyprenyl group. Mediates the second step in the final reaction sequence of coenzyme Q (CoQ) biosynthesis, which is the condensation of the polyisoprenoid side chain with PHB, generating the first membrane-bound Q intermediate.</text>
</comment>
<evidence type="ECO:0000256" key="4">
    <source>
        <dbReference type="ARBA" id="ARBA00022679"/>
    </source>
</evidence>